<evidence type="ECO:0000313" key="2">
    <source>
        <dbReference type="Proteomes" id="UP000663419"/>
    </source>
</evidence>
<reference evidence="1" key="1">
    <citation type="submission" date="2021-01" db="EMBL/GenBank/DDBJ databases">
        <title>Chromosome-level genome assembly of a human fungal pathogen reveals clustering of transcriptionally co-regulated genes.</title>
        <authorList>
            <person name="Voorhies M."/>
            <person name="Cohen S."/>
            <person name="Shea T.P."/>
            <person name="Petrus S."/>
            <person name="Munoz J.F."/>
            <person name="Poplawski S."/>
            <person name="Goldman W.E."/>
            <person name="Michael T."/>
            <person name="Cuomo C.A."/>
            <person name="Sil A."/>
            <person name="Beyhan S."/>
        </authorList>
    </citation>
    <scope>NUCLEOTIDE SEQUENCE</scope>
    <source>
        <strain evidence="1">H88</strain>
    </source>
</reference>
<dbReference type="Proteomes" id="UP000663419">
    <property type="component" value="Chromosome 5"/>
</dbReference>
<dbReference type="VEuPathDB" id="FungiDB:I7I53_04721"/>
<dbReference type="EMBL" id="CP069106">
    <property type="protein sequence ID" value="QSS56494.1"/>
    <property type="molecule type" value="Genomic_DNA"/>
</dbReference>
<gene>
    <name evidence="1" type="ORF">I7I53_04721</name>
</gene>
<name>A0A8A1LVQ8_AJEC8</name>
<dbReference type="AlphaFoldDB" id="A0A8A1LVQ8"/>
<organism evidence="1 2">
    <name type="scientific">Ajellomyces capsulatus (strain H88)</name>
    <name type="common">Darling's disease fungus</name>
    <name type="synonym">Histoplasma capsulatum</name>
    <dbReference type="NCBI Taxonomy" id="544711"/>
    <lineage>
        <taxon>Eukaryota</taxon>
        <taxon>Fungi</taxon>
        <taxon>Dikarya</taxon>
        <taxon>Ascomycota</taxon>
        <taxon>Pezizomycotina</taxon>
        <taxon>Eurotiomycetes</taxon>
        <taxon>Eurotiomycetidae</taxon>
        <taxon>Onygenales</taxon>
        <taxon>Ajellomycetaceae</taxon>
        <taxon>Histoplasma</taxon>
    </lineage>
</organism>
<evidence type="ECO:0000313" key="1">
    <source>
        <dbReference type="EMBL" id="QSS56494.1"/>
    </source>
</evidence>
<accession>A0A8A1LVQ8</accession>
<proteinExistence type="predicted"/>
<sequence>MRTMPNKLGKLKVNLEIFAQLPRMFPFDVCRGIHHCLHFLKCAV</sequence>
<protein>
    <submittedName>
        <fullName evidence="1">Uncharacterized protein</fullName>
    </submittedName>
</protein>